<keyword evidence="1" id="KW-0472">Membrane</keyword>
<sequence length="171" mass="18714">MAKVTDLHLEHARQMFLAERARREAIRGSLSTPVAAISFAVFALGTLSVEIDVGGLEHGTTVAILLLALCSVAALFASAYQVLLSEWLFVYHEPPRLADFVAGEETHDQDHDRDAQARSVLAASYAIAYEEQLKGNAISAMRRTWALRLILLALLLQAVAFAILPFHRGGF</sequence>
<feature type="transmembrane region" description="Helical" evidence="1">
    <location>
        <begin position="145"/>
        <end position="166"/>
    </location>
</feature>
<keyword evidence="1" id="KW-1133">Transmembrane helix</keyword>
<feature type="transmembrane region" description="Helical" evidence="1">
    <location>
        <begin position="61"/>
        <end position="83"/>
    </location>
</feature>
<organism evidence="2 3">
    <name type="scientific">Qipengyuania benthica</name>
    <dbReference type="NCBI Taxonomy" id="3067651"/>
    <lineage>
        <taxon>Bacteria</taxon>
        <taxon>Pseudomonadati</taxon>
        <taxon>Pseudomonadota</taxon>
        <taxon>Alphaproteobacteria</taxon>
        <taxon>Sphingomonadales</taxon>
        <taxon>Erythrobacteraceae</taxon>
        <taxon>Qipengyuania</taxon>
    </lineage>
</organism>
<evidence type="ECO:0000256" key="1">
    <source>
        <dbReference type="SAM" id="Phobius"/>
    </source>
</evidence>
<evidence type="ECO:0000313" key="2">
    <source>
        <dbReference type="EMBL" id="MDP4538516.1"/>
    </source>
</evidence>
<reference evidence="2 3" key="1">
    <citation type="submission" date="2023-08" db="EMBL/GenBank/DDBJ databases">
        <title>genomic of DY56.</title>
        <authorList>
            <person name="Wang Y."/>
        </authorList>
    </citation>
    <scope>NUCLEOTIDE SEQUENCE [LARGE SCALE GENOMIC DNA]</scope>
    <source>
        <strain evidence="2 3">DY56-A-20</strain>
    </source>
</reference>
<comment type="caution">
    <text evidence="2">The sequence shown here is derived from an EMBL/GenBank/DDBJ whole genome shotgun (WGS) entry which is preliminary data.</text>
</comment>
<gene>
    <name evidence="2" type="ORF">Q9K01_02620</name>
</gene>
<protein>
    <submittedName>
        <fullName evidence="2">Uncharacterized protein</fullName>
    </submittedName>
</protein>
<keyword evidence="3" id="KW-1185">Reference proteome</keyword>
<name>A0ABT9H5B8_9SPHN</name>
<dbReference type="EMBL" id="JAVAIL010000001">
    <property type="protein sequence ID" value="MDP4538516.1"/>
    <property type="molecule type" value="Genomic_DNA"/>
</dbReference>
<dbReference type="RefSeq" id="WP_305928647.1">
    <property type="nucleotide sequence ID" value="NZ_JAVAIL010000001.1"/>
</dbReference>
<evidence type="ECO:0000313" key="3">
    <source>
        <dbReference type="Proteomes" id="UP001235664"/>
    </source>
</evidence>
<accession>A0ABT9H5B8</accession>
<keyword evidence="1" id="KW-0812">Transmembrane</keyword>
<feature type="transmembrane region" description="Helical" evidence="1">
    <location>
        <begin position="30"/>
        <end position="49"/>
    </location>
</feature>
<proteinExistence type="predicted"/>
<dbReference type="Proteomes" id="UP001235664">
    <property type="component" value="Unassembled WGS sequence"/>
</dbReference>